<dbReference type="AlphaFoldDB" id="A0A158H098"/>
<gene>
    <name evidence="7" type="primary">lgt</name>
    <name evidence="8" type="ORF">AWB68_01638</name>
</gene>
<comment type="pathway">
    <text evidence="7">Protein modification; lipoprotein biosynthesis (diacylglyceryl transfer).</text>
</comment>
<feature type="binding site" evidence="7">
    <location>
        <position position="142"/>
    </location>
    <ligand>
        <name>a 1,2-diacyl-sn-glycero-3-phospho-(1'-sn-glycerol)</name>
        <dbReference type="ChEBI" id="CHEBI:64716"/>
    </ligand>
</feature>
<accession>A0A158H098</accession>
<feature type="transmembrane region" description="Helical" evidence="7">
    <location>
        <begin position="268"/>
        <end position="287"/>
    </location>
</feature>
<dbReference type="Proteomes" id="UP000054770">
    <property type="component" value="Unassembled WGS sequence"/>
</dbReference>
<comment type="catalytic activity">
    <reaction evidence="7">
        <text>L-cysteinyl-[prolipoprotein] + a 1,2-diacyl-sn-glycero-3-phospho-(1'-sn-glycerol) = an S-1,2-diacyl-sn-glyceryl-L-cysteinyl-[prolipoprotein] + sn-glycerol 1-phosphate + H(+)</text>
        <dbReference type="Rhea" id="RHEA:56712"/>
        <dbReference type="Rhea" id="RHEA-COMP:14679"/>
        <dbReference type="Rhea" id="RHEA-COMP:14680"/>
        <dbReference type="ChEBI" id="CHEBI:15378"/>
        <dbReference type="ChEBI" id="CHEBI:29950"/>
        <dbReference type="ChEBI" id="CHEBI:57685"/>
        <dbReference type="ChEBI" id="CHEBI:64716"/>
        <dbReference type="ChEBI" id="CHEBI:140658"/>
        <dbReference type="EC" id="2.5.1.145"/>
    </reaction>
</comment>
<comment type="similarity">
    <text evidence="1 7">Belongs to the Lgt family.</text>
</comment>
<evidence type="ECO:0000256" key="4">
    <source>
        <dbReference type="ARBA" id="ARBA00022692"/>
    </source>
</evidence>
<feature type="transmembrane region" description="Helical" evidence="7">
    <location>
        <begin position="60"/>
        <end position="79"/>
    </location>
</feature>
<evidence type="ECO:0000256" key="1">
    <source>
        <dbReference type="ARBA" id="ARBA00007150"/>
    </source>
</evidence>
<dbReference type="RefSeq" id="WP_087643855.1">
    <property type="nucleotide sequence ID" value="NZ_FCON02000013.1"/>
</dbReference>
<sequence>MLIHPNFDPVAIHLGPLAVRWYGLMYLVAFVSAVVVGRLRLRLPHVAAQGWTARDIDDMLFYGVLGTILGGRLGYVIFYKASWYAAHPLDIFKVWEGGMSFHGGFLGVTLAMILFAYQRKRTWLQVTDFVAPMVPLGLAAGRLGNFINGELWGRVTDPNAPWAMLFPGASNDDAIWLAKHSQADLQWHLTEIFERYHMLPRHPSQLYEIALEGFVLFILLWTFSRKPRPMGAGSALFLIGYGLARFTVEFAREPDDYLGLLTFGFSMGQWLSMPMIVAGIGLMVWAYRRDRRLPSAPANAA</sequence>
<comment type="function">
    <text evidence="7">Catalyzes the transfer of the diacylglyceryl group from phosphatidylglycerol to the sulfhydryl group of the N-terminal cysteine of a prolipoprotein, the first step in the formation of mature lipoproteins.</text>
</comment>
<dbReference type="GO" id="GO:0008961">
    <property type="term" value="F:phosphatidylglycerol-prolipoprotein diacylglyceryl transferase activity"/>
    <property type="evidence" value="ECO:0007669"/>
    <property type="project" value="UniProtKB-UniRule"/>
</dbReference>
<keyword evidence="3 7" id="KW-0808">Transferase</keyword>
<evidence type="ECO:0000313" key="8">
    <source>
        <dbReference type="EMBL" id="SAL37834.1"/>
    </source>
</evidence>
<dbReference type="EC" id="2.5.1.145" evidence="7"/>
<keyword evidence="5 7" id="KW-1133">Transmembrane helix</keyword>
<dbReference type="HAMAP" id="MF_01147">
    <property type="entry name" value="Lgt"/>
    <property type="match status" value="1"/>
</dbReference>
<comment type="caution">
    <text evidence="8">The sequence shown here is derived from an EMBL/GenBank/DDBJ whole genome shotgun (WGS) entry which is preliminary data.</text>
</comment>
<dbReference type="PROSITE" id="PS01311">
    <property type="entry name" value="LGT"/>
    <property type="match status" value="1"/>
</dbReference>
<feature type="transmembrane region" description="Helical" evidence="7">
    <location>
        <begin position="99"/>
        <end position="117"/>
    </location>
</feature>
<dbReference type="NCBIfam" id="TIGR00544">
    <property type="entry name" value="lgt"/>
    <property type="match status" value="1"/>
</dbReference>
<name>A0A158H098_9BURK</name>
<keyword evidence="4 7" id="KW-0812">Transmembrane</keyword>
<protein>
    <recommendedName>
        <fullName evidence="7">Phosphatidylglycerol--prolipoprotein diacylglyceryl transferase</fullName>
        <ecNumber evidence="7">2.5.1.145</ecNumber>
    </recommendedName>
</protein>
<feature type="transmembrane region" description="Helical" evidence="7">
    <location>
        <begin position="20"/>
        <end position="39"/>
    </location>
</feature>
<keyword evidence="6 7" id="KW-0472">Membrane</keyword>
<dbReference type="InterPro" id="IPR001640">
    <property type="entry name" value="Lgt"/>
</dbReference>
<keyword evidence="2 7" id="KW-1003">Cell membrane</keyword>
<keyword evidence="9" id="KW-1185">Reference proteome</keyword>
<evidence type="ECO:0000256" key="2">
    <source>
        <dbReference type="ARBA" id="ARBA00022475"/>
    </source>
</evidence>
<dbReference type="PANTHER" id="PTHR30589:SF0">
    <property type="entry name" value="PHOSPHATIDYLGLYCEROL--PROLIPOPROTEIN DIACYLGLYCERYL TRANSFERASE"/>
    <property type="match status" value="1"/>
</dbReference>
<evidence type="ECO:0000256" key="5">
    <source>
        <dbReference type="ARBA" id="ARBA00022989"/>
    </source>
</evidence>
<evidence type="ECO:0000313" key="9">
    <source>
        <dbReference type="Proteomes" id="UP000054770"/>
    </source>
</evidence>
<proteinExistence type="inferred from homology"/>
<evidence type="ECO:0000256" key="3">
    <source>
        <dbReference type="ARBA" id="ARBA00022679"/>
    </source>
</evidence>
<dbReference type="GO" id="GO:0005886">
    <property type="term" value="C:plasma membrane"/>
    <property type="evidence" value="ECO:0007669"/>
    <property type="project" value="UniProtKB-SubCell"/>
</dbReference>
<dbReference type="Pfam" id="PF01790">
    <property type="entry name" value="LGT"/>
    <property type="match status" value="1"/>
</dbReference>
<organism evidence="8 9">
    <name type="scientific">Caballeronia choica</name>
    <dbReference type="NCBI Taxonomy" id="326476"/>
    <lineage>
        <taxon>Bacteria</taxon>
        <taxon>Pseudomonadati</taxon>
        <taxon>Pseudomonadota</taxon>
        <taxon>Betaproteobacteria</taxon>
        <taxon>Burkholderiales</taxon>
        <taxon>Burkholderiaceae</taxon>
        <taxon>Caballeronia</taxon>
    </lineage>
</organism>
<feature type="transmembrane region" description="Helical" evidence="7">
    <location>
        <begin position="230"/>
        <end position="248"/>
    </location>
</feature>
<dbReference type="GO" id="GO:0042158">
    <property type="term" value="P:lipoprotein biosynthetic process"/>
    <property type="evidence" value="ECO:0007669"/>
    <property type="project" value="UniProtKB-UniRule"/>
</dbReference>
<dbReference type="UniPathway" id="UPA00664"/>
<dbReference type="PANTHER" id="PTHR30589">
    <property type="entry name" value="PROLIPOPROTEIN DIACYLGLYCERYL TRANSFERASE"/>
    <property type="match status" value="1"/>
</dbReference>
<evidence type="ECO:0000256" key="6">
    <source>
        <dbReference type="ARBA" id="ARBA00023136"/>
    </source>
</evidence>
<comment type="subcellular location">
    <subcellularLocation>
        <location evidence="7">Cell membrane</location>
        <topology evidence="7">Multi-pass membrane protein</topology>
    </subcellularLocation>
</comment>
<evidence type="ECO:0000256" key="7">
    <source>
        <dbReference type="HAMAP-Rule" id="MF_01147"/>
    </source>
</evidence>
<dbReference type="EMBL" id="FCON02000013">
    <property type="protein sequence ID" value="SAL37834.1"/>
    <property type="molecule type" value="Genomic_DNA"/>
</dbReference>
<reference evidence="8" key="1">
    <citation type="submission" date="2016-01" db="EMBL/GenBank/DDBJ databases">
        <authorList>
            <person name="Peeters C."/>
        </authorList>
    </citation>
    <scope>NUCLEOTIDE SEQUENCE [LARGE SCALE GENOMIC DNA]</scope>
    <source>
        <strain evidence="8">LMG 22940</strain>
    </source>
</reference>
<dbReference type="OrthoDB" id="871140at2"/>